<accession>A0AAE0AWC5</accession>
<evidence type="ECO:0000256" key="1">
    <source>
        <dbReference type="ARBA" id="ARBA00023186"/>
    </source>
</evidence>
<dbReference type="AlphaFoldDB" id="A0AAE0AWC5"/>
<feature type="compositionally biased region" description="Basic and acidic residues" evidence="2">
    <location>
        <begin position="104"/>
        <end position="117"/>
    </location>
</feature>
<dbReference type="GO" id="GO:0009506">
    <property type="term" value="C:plasmodesma"/>
    <property type="evidence" value="ECO:0007669"/>
    <property type="project" value="TreeGrafter"/>
</dbReference>
<gene>
    <name evidence="3" type="ORF">Dsin_004596</name>
</gene>
<dbReference type="EMBL" id="JANJYJ010000002">
    <property type="protein sequence ID" value="KAK3224734.1"/>
    <property type="molecule type" value="Genomic_DNA"/>
</dbReference>
<feature type="compositionally biased region" description="Polar residues" evidence="2">
    <location>
        <begin position="89"/>
        <end position="101"/>
    </location>
</feature>
<evidence type="ECO:0000256" key="2">
    <source>
        <dbReference type="SAM" id="MobiDB-lite"/>
    </source>
</evidence>
<evidence type="ECO:0000313" key="4">
    <source>
        <dbReference type="Proteomes" id="UP001281410"/>
    </source>
</evidence>
<dbReference type="GO" id="GO:0006457">
    <property type="term" value="P:protein folding"/>
    <property type="evidence" value="ECO:0007669"/>
    <property type="project" value="TreeGrafter"/>
</dbReference>
<comment type="caution">
    <text evidence="3">The sequence shown here is derived from an EMBL/GenBank/DDBJ whole genome shotgun (WGS) entry which is preliminary data.</text>
</comment>
<evidence type="ECO:0000313" key="3">
    <source>
        <dbReference type="EMBL" id="KAK3224734.1"/>
    </source>
</evidence>
<keyword evidence="1" id="KW-0143">Chaperone</keyword>
<protein>
    <submittedName>
        <fullName evidence="3">Uncharacterized protein</fullName>
    </submittedName>
</protein>
<dbReference type="InterPro" id="IPR040400">
    <property type="entry name" value="BAG5/6/7/8"/>
</dbReference>
<sequence>MGLCWASTRLGSLFFIPINRLRIRHTRNFKNEECINFTEIWSFASLPRCSSVQMQNEGSNGGHSCEQDLEKQGKSQEGLSVVGSDDEANQTLPTIVISNGETPEPNRTDNNNSKDELPPVMSPKKGYLSRSFTMQRNGCKCTTSRTQPSVDAAMMIQHNFREYVTRRSQSVRSPCELAVAKAKLREIKALCNNYPYRHRIACDAEERWENHRPPH</sequence>
<dbReference type="PANTHER" id="PTHR33322:SF3">
    <property type="entry name" value="BAG FAMILY MOLECULAR CHAPERONE REGULATOR 7"/>
    <property type="match status" value="1"/>
</dbReference>
<proteinExistence type="predicted"/>
<reference evidence="3" key="1">
    <citation type="journal article" date="2023" name="Plant J.">
        <title>Genome sequences and population genomics provide insights into the demographic history, inbreeding, and mutation load of two 'living fossil' tree species of Dipteronia.</title>
        <authorList>
            <person name="Feng Y."/>
            <person name="Comes H.P."/>
            <person name="Chen J."/>
            <person name="Zhu S."/>
            <person name="Lu R."/>
            <person name="Zhang X."/>
            <person name="Li P."/>
            <person name="Qiu J."/>
            <person name="Olsen K.M."/>
            <person name="Qiu Y."/>
        </authorList>
    </citation>
    <scope>NUCLEOTIDE SEQUENCE</scope>
    <source>
        <strain evidence="3">NBL</strain>
    </source>
</reference>
<organism evidence="3 4">
    <name type="scientific">Dipteronia sinensis</name>
    <dbReference type="NCBI Taxonomy" id="43782"/>
    <lineage>
        <taxon>Eukaryota</taxon>
        <taxon>Viridiplantae</taxon>
        <taxon>Streptophyta</taxon>
        <taxon>Embryophyta</taxon>
        <taxon>Tracheophyta</taxon>
        <taxon>Spermatophyta</taxon>
        <taxon>Magnoliopsida</taxon>
        <taxon>eudicotyledons</taxon>
        <taxon>Gunneridae</taxon>
        <taxon>Pentapetalae</taxon>
        <taxon>rosids</taxon>
        <taxon>malvids</taxon>
        <taxon>Sapindales</taxon>
        <taxon>Sapindaceae</taxon>
        <taxon>Hippocastanoideae</taxon>
        <taxon>Acereae</taxon>
        <taxon>Dipteronia</taxon>
    </lineage>
</organism>
<name>A0AAE0AWC5_9ROSI</name>
<dbReference type="Proteomes" id="UP001281410">
    <property type="component" value="Unassembled WGS sequence"/>
</dbReference>
<feature type="compositionally biased region" description="Basic and acidic residues" evidence="2">
    <location>
        <begin position="65"/>
        <end position="74"/>
    </location>
</feature>
<dbReference type="PANTHER" id="PTHR33322">
    <property type="entry name" value="BAG DOMAIN CONTAINING PROTEIN, EXPRESSED"/>
    <property type="match status" value="1"/>
</dbReference>
<keyword evidence="4" id="KW-1185">Reference proteome</keyword>
<feature type="region of interest" description="Disordered" evidence="2">
    <location>
        <begin position="54"/>
        <end position="125"/>
    </location>
</feature>